<dbReference type="AlphaFoldDB" id="A0A423U7Y5"/>
<dbReference type="Pfam" id="PF14634">
    <property type="entry name" value="zf-RING_5"/>
    <property type="match status" value="1"/>
</dbReference>
<sequence>MAYKQGGQDEQLLKPCICPAVVFASLPGDMYLAAKNGDLRRVRKYLEDGHDINAADSDGYTLLSSACVGGQLSVVRLLQRQPHLHRNPRDWAGDTPLMYAAMMGHAEVVKELISRPHQCRLDVNACNNYDETALDLAIINNHADVESVLQNVKLPQLSAGGNNGNERLIVKPSAYVELKFECEVCLEDYNKNERRPRILSCGHSLCTSCITETLNHGPLKCPFCRSPHVIDVRFAAEVPVNFTVDGVIQQQGT</sequence>
<dbReference type="InterPro" id="IPR013083">
    <property type="entry name" value="Znf_RING/FYVE/PHD"/>
</dbReference>
<dbReference type="InterPro" id="IPR036770">
    <property type="entry name" value="Ankyrin_rpt-contain_sf"/>
</dbReference>
<evidence type="ECO:0000256" key="3">
    <source>
        <dbReference type="ARBA" id="ARBA00022771"/>
    </source>
</evidence>
<dbReference type="InterPro" id="IPR002110">
    <property type="entry name" value="Ankyrin_rpt"/>
</dbReference>
<feature type="repeat" description="ANK" evidence="6">
    <location>
        <begin position="92"/>
        <end position="115"/>
    </location>
</feature>
<reference evidence="9 10" key="2">
    <citation type="submission" date="2019-01" db="EMBL/GenBank/DDBJ databases">
        <title>The decoding of complex shrimp genome reveals the adaptation for benthos swimmer, frequently molting mechanism and breeding impact on genome.</title>
        <authorList>
            <person name="Sun Y."/>
            <person name="Gao Y."/>
            <person name="Yu Y."/>
        </authorList>
    </citation>
    <scope>NUCLEOTIDE SEQUENCE [LARGE SCALE GENOMIC DNA]</scope>
    <source>
        <tissue evidence="9">Muscle</tissue>
    </source>
</reference>
<keyword evidence="4" id="KW-0862">Zinc</keyword>
<dbReference type="EMBL" id="QCYY01000494">
    <property type="protein sequence ID" value="ROT84812.1"/>
    <property type="molecule type" value="Genomic_DNA"/>
</dbReference>
<keyword evidence="1" id="KW-0479">Metal-binding</keyword>
<dbReference type="Gene3D" id="3.30.40.10">
    <property type="entry name" value="Zinc/RING finger domain, C3HC4 (zinc finger)"/>
    <property type="match status" value="1"/>
</dbReference>
<dbReference type="PROSITE" id="PS50297">
    <property type="entry name" value="ANK_REP_REGION"/>
    <property type="match status" value="1"/>
</dbReference>
<dbReference type="InterPro" id="IPR017907">
    <property type="entry name" value="Znf_RING_CS"/>
</dbReference>
<dbReference type="SMART" id="SM00248">
    <property type="entry name" value="ANK"/>
    <property type="match status" value="3"/>
</dbReference>
<keyword evidence="3 7" id="KW-0863">Zinc-finger</keyword>
<dbReference type="PANTHER" id="PTHR24173">
    <property type="entry name" value="ANKYRIN REPEAT CONTAINING"/>
    <property type="match status" value="1"/>
</dbReference>
<evidence type="ECO:0000256" key="1">
    <source>
        <dbReference type="ARBA" id="ARBA00022723"/>
    </source>
</evidence>
<dbReference type="InterPro" id="IPR001841">
    <property type="entry name" value="Znf_RING"/>
</dbReference>
<dbReference type="PROSITE" id="PS50089">
    <property type="entry name" value="ZF_RING_2"/>
    <property type="match status" value="1"/>
</dbReference>
<evidence type="ECO:0000256" key="5">
    <source>
        <dbReference type="ARBA" id="ARBA00023043"/>
    </source>
</evidence>
<dbReference type="SUPFAM" id="SSF48403">
    <property type="entry name" value="Ankyrin repeat"/>
    <property type="match status" value="1"/>
</dbReference>
<keyword evidence="10" id="KW-1185">Reference proteome</keyword>
<name>A0A423U7Y5_PENVA</name>
<gene>
    <name evidence="9" type="ORF">C7M84_021998</name>
</gene>
<dbReference type="PANTHER" id="PTHR24173:SF74">
    <property type="entry name" value="ANKYRIN REPEAT DOMAIN-CONTAINING PROTEIN 16"/>
    <property type="match status" value="1"/>
</dbReference>
<dbReference type="Proteomes" id="UP000283509">
    <property type="component" value="Unassembled WGS sequence"/>
</dbReference>
<dbReference type="SUPFAM" id="SSF57850">
    <property type="entry name" value="RING/U-box"/>
    <property type="match status" value="1"/>
</dbReference>
<reference evidence="9 10" key="1">
    <citation type="submission" date="2018-04" db="EMBL/GenBank/DDBJ databases">
        <authorList>
            <person name="Zhang X."/>
            <person name="Yuan J."/>
            <person name="Li F."/>
            <person name="Xiang J."/>
        </authorList>
    </citation>
    <scope>NUCLEOTIDE SEQUENCE [LARGE SCALE GENOMIC DNA]</scope>
    <source>
        <tissue evidence="9">Muscle</tissue>
    </source>
</reference>
<keyword evidence="5 6" id="KW-0040">ANK repeat</keyword>
<dbReference type="SMART" id="SM00184">
    <property type="entry name" value="RING"/>
    <property type="match status" value="1"/>
</dbReference>
<evidence type="ECO:0000256" key="6">
    <source>
        <dbReference type="PROSITE-ProRule" id="PRU00023"/>
    </source>
</evidence>
<dbReference type="GO" id="GO:0008270">
    <property type="term" value="F:zinc ion binding"/>
    <property type="evidence" value="ECO:0007669"/>
    <property type="project" value="UniProtKB-KW"/>
</dbReference>
<dbReference type="Gene3D" id="1.25.40.20">
    <property type="entry name" value="Ankyrin repeat-containing domain"/>
    <property type="match status" value="2"/>
</dbReference>
<dbReference type="PROSITE" id="PS00518">
    <property type="entry name" value="ZF_RING_1"/>
    <property type="match status" value="1"/>
</dbReference>
<evidence type="ECO:0000256" key="2">
    <source>
        <dbReference type="ARBA" id="ARBA00022737"/>
    </source>
</evidence>
<accession>A0A423U7Y5</accession>
<feature type="domain" description="RING-type" evidence="8">
    <location>
        <begin position="182"/>
        <end position="225"/>
    </location>
</feature>
<evidence type="ECO:0000313" key="10">
    <source>
        <dbReference type="Proteomes" id="UP000283509"/>
    </source>
</evidence>
<dbReference type="Pfam" id="PF12796">
    <property type="entry name" value="Ank_2"/>
    <property type="match status" value="1"/>
</dbReference>
<dbReference type="OrthoDB" id="6329076at2759"/>
<dbReference type="STRING" id="6689.A0A423U7Y5"/>
<evidence type="ECO:0000256" key="4">
    <source>
        <dbReference type="ARBA" id="ARBA00022833"/>
    </source>
</evidence>
<evidence type="ECO:0000313" key="9">
    <source>
        <dbReference type="EMBL" id="ROT84812.1"/>
    </source>
</evidence>
<evidence type="ECO:0000256" key="7">
    <source>
        <dbReference type="PROSITE-ProRule" id="PRU00175"/>
    </source>
</evidence>
<protein>
    <submittedName>
        <fullName evidence="9">LmrCD-specific DARPin</fullName>
    </submittedName>
</protein>
<evidence type="ECO:0000259" key="8">
    <source>
        <dbReference type="PROSITE" id="PS50089"/>
    </source>
</evidence>
<organism evidence="9 10">
    <name type="scientific">Penaeus vannamei</name>
    <name type="common">Whiteleg shrimp</name>
    <name type="synonym">Litopenaeus vannamei</name>
    <dbReference type="NCBI Taxonomy" id="6689"/>
    <lineage>
        <taxon>Eukaryota</taxon>
        <taxon>Metazoa</taxon>
        <taxon>Ecdysozoa</taxon>
        <taxon>Arthropoda</taxon>
        <taxon>Crustacea</taxon>
        <taxon>Multicrustacea</taxon>
        <taxon>Malacostraca</taxon>
        <taxon>Eumalacostraca</taxon>
        <taxon>Eucarida</taxon>
        <taxon>Decapoda</taxon>
        <taxon>Dendrobranchiata</taxon>
        <taxon>Penaeoidea</taxon>
        <taxon>Penaeidae</taxon>
        <taxon>Penaeus</taxon>
    </lineage>
</organism>
<keyword evidence="2" id="KW-0677">Repeat</keyword>
<proteinExistence type="predicted"/>
<dbReference type="PROSITE" id="PS50088">
    <property type="entry name" value="ANK_REPEAT"/>
    <property type="match status" value="1"/>
</dbReference>
<comment type="caution">
    <text evidence="9">The sequence shown here is derived from an EMBL/GenBank/DDBJ whole genome shotgun (WGS) entry which is preliminary data.</text>
</comment>